<dbReference type="Proteomes" id="UP000664169">
    <property type="component" value="Unassembled WGS sequence"/>
</dbReference>
<dbReference type="Pfam" id="PF26146">
    <property type="entry name" value="PI-PLC_X"/>
    <property type="match status" value="1"/>
</dbReference>
<organism evidence="2 3">
    <name type="scientific">Gomphillus americanus</name>
    <dbReference type="NCBI Taxonomy" id="1940652"/>
    <lineage>
        <taxon>Eukaryota</taxon>
        <taxon>Fungi</taxon>
        <taxon>Dikarya</taxon>
        <taxon>Ascomycota</taxon>
        <taxon>Pezizomycotina</taxon>
        <taxon>Lecanoromycetes</taxon>
        <taxon>OSLEUM clade</taxon>
        <taxon>Ostropomycetidae</taxon>
        <taxon>Ostropales</taxon>
        <taxon>Graphidaceae</taxon>
        <taxon>Gomphilloideae</taxon>
        <taxon>Gomphillus</taxon>
    </lineage>
</organism>
<feature type="chain" id="PRO_5034112612" description="PLC-like phosphodiesterase" evidence="1">
    <location>
        <begin position="21"/>
        <end position="428"/>
    </location>
</feature>
<keyword evidence="1" id="KW-0732">Signal</keyword>
<protein>
    <recommendedName>
        <fullName evidence="4">PLC-like phosphodiesterase</fullName>
    </recommendedName>
</protein>
<dbReference type="InterPro" id="IPR051057">
    <property type="entry name" value="PI-PLC_domain"/>
</dbReference>
<keyword evidence="3" id="KW-1185">Reference proteome</keyword>
<dbReference type="GO" id="GO:0006629">
    <property type="term" value="P:lipid metabolic process"/>
    <property type="evidence" value="ECO:0007669"/>
    <property type="project" value="InterPro"/>
</dbReference>
<dbReference type="OrthoDB" id="7984201at2759"/>
<proteinExistence type="predicted"/>
<evidence type="ECO:0000313" key="2">
    <source>
        <dbReference type="EMBL" id="CAF9910747.1"/>
    </source>
</evidence>
<evidence type="ECO:0008006" key="4">
    <source>
        <dbReference type="Google" id="ProtNLM"/>
    </source>
</evidence>
<dbReference type="EMBL" id="CAJPDQ010000006">
    <property type="protein sequence ID" value="CAF9910747.1"/>
    <property type="molecule type" value="Genomic_DNA"/>
</dbReference>
<dbReference type="Gene3D" id="3.20.20.190">
    <property type="entry name" value="Phosphatidylinositol (PI) phosphodiesterase"/>
    <property type="match status" value="1"/>
</dbReference>
<name>A0A8H3I0Y7_9LECA</name>
<gene>
    <name evidence="2" type="ORF">GOMPHAMPRED_007165</name>
</gene>
<evidence type="ECO:0000256" key="1">
    <source>
        <dbReference type="SAM" id="SignalP"/>
    </source>
</evidence>
<dbReference type="SUPFAM" id="SSF51695">
    <property type="entry name" value="PLC-like phosphodiesterases"/>
    <property type="match status" value="1"/>
</dbReference>
<reference evidence="2" key="1">
    <citation type="submission" date="2021-03" db="EMBL/GenBank/DDBJ databases">
        <authorList>
            <person name="Tagirdzhanova G."/>
        </authorList>
    </citation>
    <scope>NUCLEOTIDE SEQUENCE</scope>
</reference>
<dbReference type="InterPro" id="IPR017946">
    <property type="entry name" value="PLC-like_Pdiesterase_TIM-brl"/>
</dbReference>
<dbReference type="PANTHER" id="PTHR13593:SF140">
    <property type="entry name" value="PLC-LIKE PHOSPHODIESTERASE"/>
    <property type="match status" value="1"/>
</dbReference>
<dbReference type="PANTHER" id="PTHR13593">
    <property type="match status" value="1"/>
</dbReference>
<dbReference type="GO" id="GO:0008081">
    <property type="term" value="F:phosphoric diester hydrolase activity"/>
    <property type="evidence" value="ECO:0007669"/>
    <property type="project" value="InterPro"/>
</dbReference>
<dbReference type="AlphaFoldDB" id="A0A8H3I0Y7"/>
<comment type="caution">
    <text evidence="2">The sequence shown here is derived from an EMBL/GenBank/DDBJ whole genome shotgun (WGS) entry which is preliminary data.</text>
</comment>
<evidence type="ECO:0000313" key="3">
    <source>
        <dbReference type="Proteomes" id="UP000664169"/>
    </source>
</evidence>
<accession>A0A8H3I0Y7</accession>
<sequence length="428" mass="45629">MYIAFFLLLAVGIEVRRCWASLALASDVASVLTSGEEVALGGANDQVDGTTVASRGMLDPASSLIGFSTVSTAVSAANPRFCNNYIEFCNRSYGNITEVCAHDSPFDVANNIASNQLYDVMTQLNDGVRMLQGQTHVLNGTLHFCHTSCALLDAGPVEAYFSNISAWLGCHPDEVVTILIVNGDSSPVADFVGPIQNSDLGRYVYTPHKIPMMLGDWPTLGVLIDNGARAVIFMDYGADQMEVPYILDEFSQLWETTFSPTNASFPCTVQRPSNLSFEQAESLLYLTNHNLNIPVDPSNPDIFIPDPADINRTNGVSGFGSLGLAAENCEATWNRPPNFLLVDYYNKGSPSPGSVFEVAASINGVSYTRTCCGSNTGTSSAASSPTSTAPSISSAPALATSGASNLVFDTLALYVVCMVSLSTHLLWS</sequence>
<feature type="signal peptide" evidence="1">
    <location>
        <begin position="1"/>
        <end position="20"/>
    </location>
</feature>